<dbReference type="EC" id="3.2.1.26" evidence="2"/>
<dbReference type="Proteomes" id="UP000193711">
    <property type="component" value="Unassembled WGS sequence"/>
</dbReference>
<name>A0A1X7MSY9_9MICO</name>
<evidence type="ECO:0000256" key="1">
    <source>
        <dbReference type="ARBA" id="ARBA00009902"/>
    </source>
</evidence>
<sequence>MTTTSPDAAERAVSAAVRPRIHFTAATGWINDPHGITFHEGRYHLFHQYVPGSAVWAPNCHWGHAVATDLLHWEHRPIALAPGDGDGGIWTGSLVVAEDGARILYTSTVADDYARGRIRVARPVDESWDRWEKGPVLLDAPAEADVVVFRDPFVLREGDGWRMFVGAGTSTGEAQAITYTSSDLASWEYDGVAARRSSSEREPVWTGALWECPQVVEVDGRHVLISSVWDADVLHYAAYGIGDYAEGRFEARDWGRLSFGDSYYAPSFFRDAEGRPCLMFWMRDVEDAEAGWSSALSLPHLLAVREERLVLLPHPAWSGVRPVEPGEAGDGPVRIDWTPEHSGDRLEIAPSTALVWSAGELVLEREGSEPWTAPHAGGPVAVVLDGPVLEAVTTAGVLGGPIAPAVSVRVHGGRASASALD</sequence>
<dbReference type="SUPFAM" id="SSF75005">
    <property type="entry name" value="Arabinanase/levansucrase/invertase"/>
    <property type="match status" value="1"/>
</dbReference>
<dbReference type="SMART" id="SM00640">
    <property type="entry name" value="Glyco_32"/>
    <property type="match status" value="1"/>
</dbReference>
<dbReference type="GO" id="GO:0004564">
    <property type="term" value="F:beta-fructofuranosidase activity"/>
    <property type="evidence" value="ECO:0007669"/>
    <property type="project" value="UniProtKB-EC"/>
</dbReference>
<dbReference type="InterPro" id="IPR023296">
    <property type="entry name" value="Glyco_hydro_beta-prop_sf"/>
</dbReference>
<evidence type="ECO:0000259" key="5">
    <source>
        <dbReference type="Pfam" id="PF00251"/>
    </source>
</evidence>
<reference evidence="7" key="1">
    <citation type="submission" date="2017-04" db="EMBL/GenBank/DDBJ databases">
        <authorList>
            <person name="Varghese N."/>
            <person name="Submissions S."/>
        </authorList>
    </citation>
    <scope>NUCLEOTIDE SEQUENCE [LARGE SCALE GENOMIC DNA]</scope>
    <source>
        <strain evidence="7">VKM Ac-2121</strain>
    </source>
</reference>
<dbReference type="CDD" id="cd08996">
    <property type="entry name" value="GH32_FFase"/>
    <property type="match status" value="1"/>
</dbReference>
<keyword evidence="3" id="KW-0378">Hydrolase</keyword>
<dbReference type="OrthoDB" id="9776657at2"/>
<dbReference type="RefSeq" id="WP_085474629.1">
    <property type="nucleotide sequence ID" value="NZ_FXBM01000001.1"/>
</dbReference>
<evidence type="ECO:0000313" key="7">
    <source>
        <dbReference type="Proteomes" id="UP000193711"/>
    </source>
</evidence>
<proteinExistence type="inferred from homology"/>
<dbReference type="PANTHER" id="PTHR43101:SF1">
    <property type="entry name" value="BETA-FRUCTOSIDASE"/>
    <property type="match status" value="1"/>
</dbReference>
<accession>A0A1X7MSY9</accession>
<feature type="domain" description="Glycosyl hydrolase family 32 N-terminal" evidence="5">
    <location>
        <begin position="22"/>
        <end position="311"/>
    </location>
</feature>
<dbReference type="EMBL" id="FXBM01000001">
    <property type="protein sequence ID" value="SMH27835.1"/>
    <property type="molecule type" value="Genomic_DNA"/>
</dbReference>
<dbReference type="AlphaFoldDB" id="A0A1X7MSY9"/>
<dbReference type="GO" id="GO:0005975">
    <property type="term" value="P:carbohydrate metabolic process"/>
    <property type="evidence" value="ECO:0007669"/>
    <property type="project" value="InterPro"/>
</dbReference>
<evidence type="ECO:0000256" key="2">
    <source>
        <dbReference type="ARBA" id="ARBA00012758"/>
    </source>
</evidence>
<dbReference type="Pfam" id="PF00251">
    <property type="entry name" value="Glyco_hydro_32N"/>
    <property type="match status" value="1"/>
</dbReference>
<evidence type="ECO:0000256" key="3">
    <source>
        <dbReference type="ARBA" id="ARBA00022801"/>
    </source>
</evidence>
<keyword evidence="7" id="KW-1185">Reference proteome</keyword>
<dbReference type="InterPro" id="IPR013148">
    <property type="entry name" value="Glyco_hydro_32_N"/>
</dbReference>
<dbReference type="Gene3D" id="2.115.10.20">
    <property type="entry name" value="Glycosyl hydrolase domain, family 43"/>
    <property type="match status" value="1"/>
</dbReference>
<dbReference type="STRING" id="1891671.SAMN06295885_0056"/>
<evidence type="ECO:0000313" key="6">
    <source>
        <dbReference type="EMBL" id="SMH27835.1"/>
    </source>
</evidence>
<protein>
    <recommendedName>
        <fullName evidence="2">beta-fructofuranosidase</fullName>
        <ecNumber evidence="2">3.2.1.26</ecNumber>
    </recommendedName>
</protein>
<dbReference type="InterPro" id="IPR051214">
    <property type="entry name" value="GH32_Enzymes"/>
</dbReference>
<evidence type="ECO:0000256" key="4">
    <source>
        <dbReference type="ARBA" id="ARBA00023295"/>
    </source>
</evidence>
<comment type="similarity">
    <text evidence="1">Belongs to the glycosyl hydrolase 32 family.</text>
</comment>
<dbReference type="PANTHER" id="PTHR43101">
    <property type="entry name" value="BETA-FRUCTOSIDASE"/>
    <property type="match status" value="1"/>
</dbReference>
<keyword evidence="4" id="KW-0326">Glycosidase</keyword>
<dbReference type="InterPro" id="IPR001362">
    <property type="entry name" value="Glyco_hydro_32"/>
</dbReference>
<organism evidence="6 7">
    <name type="scientific">Rathayibacter oskolensis</name>
    <dbReference type="NCBI Taxonomy" id="1891671"/>
    <lineage>
        <taxon>Bacteria</taxon>
        <taxon>Bacillati</taxon>
        <taxon>Actinomycetota</taxon>
        <taxon>Actinomycetes</taxon>
        <taxon>Micrococcales</taxon>
        <taxon>Microbacteriaceae</taxon>
        <taxon>Rathayibacter</taxon>
    </lineage>
</organism>
<gene>
    <name evidence="6" type="ORF">SAMN06295885_0056</name>
</gene>